<dbReference type="NCBIfam" id="TIGR00173">
    <property type="entry name" value="menD"/>
    <property type="match status" value="1"/>
</dbReference>
<comment type="subunit">
    <text evidence="7">Homodimer.</text>
</comment>
<comment type="catalytic activity">
    <reaction evidence="7">
        <text>isochorismate + 2-oxoglutarate + H(+) = 5-enolpyruvoyl-6-hydroxy-2-succinyl-cyclohex-3-ene-1-carboxylate + CO2</text>
        <dbReference type="Rhea" id="RHEA:25593"/>
        <dbReference type="ChEBI" id="CHEBI:15378"/>
        <dbReference type="ChEBI" id="CHEBI:16526"/>
        <dbReference type="ChEBI" id="CHEBI:16810"/>
        <dbReference type="ChEBI" id="CHEBI:29780"/>
        <dbReference type="ChEBI" id="CHEBI:58818"/>
        <dbReference type="EC" id="2.2.1.9"/>
    </reaction>
</comment>
<dbReference type="CDD" id="cd07037">
    <property type="entry name" value="TPP_PYR_MenD"/>
    <property type="match status" value="1"/>
</dbReference>
<evidence type="ECO:0000256" key="7">
    <source>
        <dbReference type="HAMAP-Rule" id="MF_01659"/>
    </source>
</evidence>
<dbReference type="Proteomes" id="UP000348942">
    <property type="component" value="Chromosome 1"/>
</dbReference>
<dbReference type="GO" id="GO:0009234">
    <property type="term" value="P:menaquinone biosynthetic process"/>
    <property type="evidence" value="ECO:0007669"/>
    <property type="project" value="UniProtKB-UniRule"/>
</dbReference>
<feature type="domain" description="Thiamine pyrophosphate enzyme N-terminal TPP-binding" evidence="8">
    <location>
        <begin position="11"/>
        <end position="137"/>
    </location>
</feature>
<dbReference type="Pfam" id="PF02776">
    <property type="entry name" value="TPP_enzyme_N"/>
    <property type="match status" value="1"/>
</dbReference>
<dbReference type="GO" id="GO:0000287">
    <property type="term" value="F:magnesium ion binding"/>
    <property type="evidence" value="ECO:0007669"/>
    <property type="project" value="UniProtKB-UniRule"/>
</dbReference>
<evidence type="ECO:0000256" key="2">
    <source>
        <dbReference type="ARBA" id="ARBA00022679"/>
    </source>
</evidence>
<dbReference type="UniPathway" id="UPA01057">
    <property type="reaction ID" value="UER00164"/>
</dbReference>
<keyword evidence="5 7" id="KW-0786">Thiamine pyrophosphate</keyword>
<dbReference type="Gene3D" id="3.40.50.1220">
    <property type="entry name" value="TPP-binding domain"/>
    <property type="match status" value="1"/>
</dbReference>
<dbReference type="InterPro" id="IPR004433">
    <property type="entry name" value="MenaQ_synth_MenD"/>
</dbReference>
<organism evidence="10 11">
    <name type="scientific">Vibrio algicola</name>
    <dbReference type="NCBI Taxonomy" id="2662262"/>
    <lineage>
        <taxon>Bacteria</taxon>
        <taxon>Pseudomonadati</taxon>
        <taxon>Pseudomonadota</taxon>
        <taxon>Gammaproteobacteria</taxon>
        <taxon>Vibrionales</taxon>
        <taxon>Vibrionaceae</taxon>
        <taxon>Vibrio</taxon>
    </lineage>
</organism>
<dbReference type="PANTHER" id="PTHR42916:SF1">
    <property type="entry name" value="PROTEIN PHYLLO, CHLOROPLASTIC"/>
    <property type="match status" value="1"/>
</dbReference>
<dbReference type="CDD" id="cd02009">
    <property type="entry name" value="TPP_SHCHC_synthase"/>
    <property type="match status" value="1"/>
</dbReference>
<comment type="cofactor">
    <cofactor evidence="7">
        <name>Mg(2+)</name>
        <dbReference type="ChEBI" id="CHEBI:18420"/>
    </cofactor>
    <cofactor evidence="7">
        <name>Mn(2+)</name>
        <dbReference type="ChEBI" id="CHEBI:29035"/>
    </cofactor>
</comment>
<evidence type="ECO:0000313" key="10">
    <source>
        <dbReference type="EMBL" id="QGA65247.1"/>
    </source>
</evidence>
<dbReference type="EC" id="2.2.1.9" evidence="7"/>
<dbReference type="GO" id="GO:0030976">
    <property type="term" value="F:thiamine pyrophosphate binding"/>
    <property type="evidence" value="ECO:0007669"/>
    <property type="project" value="UniProtKB-UniRule"/>
</dbReference>
<sequence>MSQAGINRIWAQALLETLAENGVKHICIAPGSRSTPLSLEALELAEQHGFTLHTHFDERGLAFLALGLAKASREKAAADKQQAVERVAIIVTSGTAVANLLPAVAETGLTGESLVLLTADRPENLIGVGANQAIQQQGIFSSHVVTSVHLPSPSIDTPLADSLLEIQSALALQASQTGSLHINCPYPEPLYLQSEQQKLQYLPYLQQARCQAKSQVQAQCHNKHTIQSALNAEVSNQRQQALLNQIGDKKGVVIVGKMPLKQAQLVRQFAEQLGWPVLCDPQSGISSGWAHYDLWLQNDGYQKQLSAADCILQFGARLVSKRLGFWIKSMANHETCPYWLFDPAASILNPDHLPQLRTVSSIEASLGLLQVAINDQTQNTQHWGDDLQQASSVVGKAAQNVINQSTAVNQPAALNQAMVLKPQAALTECQLAEQLPALLAALGSGDLFIGNSLIVRLVDMLSAIPDTSVYTNRGASGIDGLIATTAGVQREKQQAMLTLIGDTSLLYDLNSLSLLTCVPKPHVVLVSNNDGGAIFDLLPVPDAQKQTLYQMPHGYQFEFAAKQFGLDYLQPALLTQCLQGITDYVQRFEQGETNTALVVEVITPPEQASTQIQTILQAVKVHVV</sequence>
<dbReference type="PIRSF" id="PIRSF004983">
    <property type="entry name" value="MenD"/>
    <property type="match status" value="1"/>
</dbReference>
<comment type="pathway">
    <text evidence="7">Quinol/quinone metabolism; menaquinone biosynthesis.</text>
</comment>
<dbReference type="InterPro" id="IPR029061">
    <property type="entry name" value="THDP-binding"/>
</dbReference>
<comment type="similarity">
    <text evidence="7">Belongs to the TPP enzyme family. MenD subfamily.</text>
</comment>
<dbReference type="EMBL" id="CP045699">
    <property type="protein sequence ID" value="QGA65247.1"/>
    <property type="molecule type" value="Genomic_DNA"/>
</dbReference>
<evidence type="ECO:0000259" key="8">
    <source>
        <dbReference type="Pfam" id="PF02776"/>
    </source>
</evidence>
<dbReference type="SUPFAM" id="SSF52518">
    <property type="entry name" value="Thiamin diphosphate-binding fold (THDP-binding)"/>
    <property type="match status" value="2"/>
</dbReference>
<comment type="pathway">
    <text evidence="7">Quinol/quinone metabolism; 1,4-dihydroxy-2-naphthoate biosynthesis; 1,4-dihydroxy-2-naphthoate from chorismate: step 2/7.</text>
</comment>
<dbReference type="InterPro" id="IPR012001">
    <property type="entry name" value="Thiamin_PyroP_enz_TPP-bd_dom"/>
</dbReference>
<dbReference type="Gene3D" id="3.40.50.970">
    <property type="match status" value="2"/>
</dbReference>
<comment type="cofactor">
    <cofactor evidence="7">
        <name>thiamine diphosphate</name>
        <dbReference type="ChEBI" id="CHEBI:58937"/>
    </cofactor>
    <text evidence="7">Binds 1 thiamine pyrophosphate per subunit.</text>
</comment>
<evidence type="ECO:0000256" key="3">
    <source>
        <dbReference type="ARBA" id="ARBA00022723"/>
    </source>
</evidence>
<dbReference type="AlphaFoldDB" id="A0A5Q0TJN4"/>
<keyword evidence="11" id="KW-1185">Reference proteome</keyword>
<evidence type="ECO:0000256" key="4">
    <source>
        <dbReference type="ARBA" id="ARBA00022842"/>
    </source>
</evidence>
<dbReference type="InterPro" id="IPR032264">
    <property type="entry name" value="MenD_middle"/>
</dbReference>
<name>A0A5Q0TJN4_9VIBR</name>
<proteinExistence type="inferred from homology"/>
<keyword evidence="6 7" id="KW-0464">Manganese</keyword>
<dbReference type="Pfam" id="PF16582">
    <property type="entry name" value="TPP_enzyme_M_2"/>
    <property type="match status" value="1"/>
</dbReference>
<keyword evidence="2 7" id="KW-0808">Transferase</keyword>
<dbReference type="InterPro" id="IPR029035">
    <property type="entry name" value="DHS-like_NAD/FAD-binding_dom"/>
</dbReference>
<reference evidence="10 11" key="1">
    <citation type="submission" date="2019-10" db="EMBL/GenBank/DDBJ databases">
        <title>Vibrio sp. nov., isolated from Coralline algae surface.</title>
        <authorList>
            <person name="Geng Y."/>
            <person name="Zhang X."/>
        </authorList>
    </citation>
    <scope>NUCLEOTIDE SEQUENCE [LARGE SCALE GENOMIC DNA]</scope>
    <source>
        <strain evidence="10 11">SM1977</strain>
    </source>
</reference>
<comment type="function">
    <text evidence="7">Catalyzes the thiamine diphosphate-dependent decarboxylation of 2-oxoglutarate and the subsequent addition of the resulting succinic semialdehyde-thiamine pyrophosphate anion to isochorismate to yield 2-succinyl-5-enolpyruvyl-6-hydroxy-3-cyclohexene-1-carboxylate (SEPHCHC).</text>
</comment>
<feature type="domain" description="Menaquinone biosynthesis protein MenD middle" evidence="9">
    <location>
        <begin position="229"/>
        <end position="403"/>
    </location>
</feature>
<dbReference type="RefSeq" id="WP_153447396.1">
    <property type="nucleotide sequence ID" value="NZ_CP045699.1"/>
</dbReference>
<evidence type="ECO:0000259" key="9">
    <source>
        <dbReference type="Pfam" id="PF16582"/>
    </source>
</evidence>
<dbReference type="GO" id="GO:0070204">
    <property type="term" value="F:2-succinyl-5-enolpyruvyl-6-hydroxy-3-cyclohexene-1-carboxylic-acid synthase activity"/>
    <property type="evidence" value="ECO:0007669"/>
    <property type="project" value="UniProtKB-UniRule"/>
</dbReference>
<dbReference type="GO" id="GO:0030145">
    <property type="term" value="F:manganese ion binding"/>
    <property type="evidence" value="ECO:0007669"/>
    <property type="project" value="UniProtKB-UniRule"/>
</dbReference>
<evidence type="ECO:0000256" key="5">
    <source>
        <dbReference type="ARBA" id="ARBA00023052"/>
    </source>
</evidence>
<evidence type="ECO:0000313" key="11">
    <source>
        <dbReference type="Proteomes" id="UP000348942"/>
    </source>
</evidence>
<dbReference type="HAMAP" id="MF_01659">
    <property type="entry name" value="MenD"/>
    <property type="match status" value="1"/>
</dbReference>
<evidence type="ECO:0000256" key="6">
    <source>
        <dbReference type="ARBA" id="ARBA00023211"/>
    </source>
</evidence>
<keyword evidence="4 7" id="KW-0460">Magnesium</keyword>
<keyword evidence="3 7" id="KW-0479">Metal-binding</keyword>
<dbReference type="SUPFAM" id="SSF52467">
    <property type="entry name" value="DHS-like NAD/FAD-binding domain"/>
    <property type="match status" value="1"/>
</dbReference>
<dbReference type="PANTHER" id="PTHR42916">
    <property type="entry name" value="2-SUCCINYL-5-ENOLPYRUVYL-6-HYDROXY-3-CYCLOHEXENE-1-CARBOXYLATE SYNTHASE"/>
    <property type="match status" value="1"/>
</dbReference>
<accession>A0A5Q0TJN4</accession>
<dbReference type="UniPathway" id="UPA00079"/>
<evidence type="ECO:0000256" key="1">
    <source>
        <dbReference type="ARBA" id="ARBA00022428"/>
    </source>
</evidence>
<keyword evidence="1 7" id="KW-0474">Menaquinone biosynthesis</keyword>
<protein>
    <recommendedName>
        <fullName evidence="7">2-succinyl-5-enolpyruvyl-6-hydroxy-3-cyclohexene-1-carboxylate synthase</fullName>
        <shortName evidence="7">SEPHCHC synthase</shortName>
        <ecNumber evidence="7">2.2.1.9</ecNumber>
    </recommendedName>
    <alternativeName>
        <fullName evidence="7">Menaquinone biosynthesis protein MenD</fullName>
    </alternativeName>
</protein>
<gene>
    <name evidence="7" type="primary">menD</name>
    <name evidence="10" type="ORF">GFB47_07360</name>
</gene>